<dbReference type="Proteomes" id="UP000199558">
    <property type="component" value="Unassembled WGS sequence"/>
</dbReference>
<dbReference type="AlphaFoldDB" id="A0A1A9BG95"/>
<proteinExistence type="predicted"/>
<evidence type="ECO:0000313" key="2">
    <source>
        <dbReference type="Proteomes" id="UP000199558"/>
    </source>
</evidence>
<accession>A0A1A9BG95</accession>
<gene>
    <name evidence="1" type="ORF">GA0070622_5299</name>
</gene>
<dbReference type="EMBL" id="FLRH01000004">
    <property type="protein sequence ID" value="SBT68203.1"/>
    <property type="molecule type" value="Genomic_DNA"/>
</dbReference>
<reference evidence="2" key="1">
    <citation type="submission" date="2016-06" db="EMBL/GenBank/DDBJ databases">
        <authorList>
            <person name="Varghese N."/>
            <person name="Submissions Spin"/>
        </authorList>
    </citation>
    <scope>NUCLEOTIDE SEQUENCE [LARGE SCALE GENOMIC DNA]</scope>
    <source>
        <strain evidence="2">DSM 45794</strain>
    </source>
</reference>
<organism evidence="1 2">
    <name type="scientific">Micromonospora sediminicola</name>
    <dbReference type="NCBI Taxonomy" id="946078"/>
    <lineage>
        <taxon>Bacteria</taxon>
        <taxon>Bacillati</taxon>
        <taxon>Actinomycetota</taxon>
        <taxon>Actinomycetes</taxon>
        <taxon>Micromonosporales</taxon>
        <taxon>Micromonosporaceae</taxon>
        <taxon>Micromonospora</taxon>
    </lineage>
</organism>
<evidence type="ECO:0000313" key="1">
    <source>
        <dbReference type="EMBL" id="SBT68203.1"/>
    </source>
</evidence>
<name>A0A1A9BG95_9ACTN</name>
<sequence length="50" mass="5303">MSPRGLALLVATAFVVYLAFQHPQAAPPALVGIGALTVLNQLVSRDRDED</sequence>
<protein>
    <submittedName>
        <fullName evidence="1">Uncharacterized protein</fullName>
    </submittedName>
</protein>
<keyword evidence="2" id="KW-1185">Reference proteome</keyword>